<dbReference type="Proteomes" id="UP000318375">
    <property type="component" value="Segment"/>
</dbReference>
<reference evidence="2 3" key="1">
    <citation type="submission" date="2019-05" db="EMBL/GenBank/DDBJ databases">
        <authorList>
            <person name="Pope W.H."/>
            <person name="Garlena R.A."/>
            <person name="Russell D.A."/>
            <person name="Jacobs-Sera D."/>
            <person name="Hatfull G.F."/>
        </authorList>
    </citation>
    <scope>NUCLEOTIDE SEQUENCE [LARGE SCALE GENOMIC DNA]</scope>
</reference>
<accession>A0A4Y6EKR4</accession>
<evidence type="ECO:0000313" key="3">
    <source>
        <dbReference type="Proteomes" id="UP000318375"/>
    </source>
</evidence>
<dbReference type="GeneID" id="64766168"/>
<gene>
    <name evidence="2" type="primary">149</name>
    <name evidence="2" type="ORF">SEA_PUPPER_149</name>
</gene>
<dbReference type="KEGG" id="vg:64766168"/>
<dbReference type="RefSeq" id="YP_010058937.1">
    <property type="nucleotide sequence ID" value="NC_054723.1"/>
</dbReference>
<proteinExistence type="predicted"/>
<evidence type="ECO:0000256" key="1">
    <source>
        <dbReference type="SAM" id="MobiDB-lite"/>
    </source>
</evidence>
<dbReference type="EMBL" id="MK977695">
    <property type="protein sequence ID" value="QDF18635.1"/>
    <property type="molecule type" value="Genomic_DNA"/>
</dbReference>
<feature type="region of interest" description="Disordered" evidence="1">
    <location>
        <begin position="23"/>
        <end position="44"/>
    </location>
</feature>
<evidence type="ECO:0000313" key="2">
    <source>
        <dbReference type="EMBL" id="QDF18635.1"/>
    </source>
</evidence>
<protein>
    <submittedName>
        <fullName evidence="2">Uncharacterized protein</fullName>
    </submittedName>
</protein>
<keyword evidence="3" id="KW-1185">Reference proteome</keyword>
<sequence>MEADEAENERAYSELLDDQYLSIEQQRARADGATNPAPPDKRSV</sequence>
<organism evidence="2 3">
    <name type="scientific">Gordonia phage Pupper</name>
    <dbReference type="NCBI Taxonomy" id="2571249"/>
    <lineage>
        <taxon>Viruses</taxon>
        <taxon>Duplodnaviria</taxon>
        <taxon>Heunggongvirae</taxon>
        <taxon>Uroviricota</taxon>
        <taxon>Caudoviricetes</taxon>
        <taxon>Puppervirus</taxon>
        <taxon>Puppervirus Pupper</taxon>
    </lineage>
</organism>
<name>A0A4Y6EKR4_9CAUD</name>